<accession>A0A146GDP1</accession>
<evidence type="ECO:0000256" key="2">
    <source>
        <dbReference type="SAM" id="SignalP"/>
    </source>
</evidence>
<dbReference type="RefSeq" id="WP_075080422.1">
    <property type="nucleotide sequence ID" value="NZ_BDCO01000002.1"/>
</dbReference>
<organism evidence="3 4">
    <name type="scientific">Terrimicrobium sacchariphilum</name>
    <dbReference type="NCBI Taxonomy" id="690879"/>
    <lineage>
        <taxon>Bacteria</taxon>
        <taxon>Pseudomonadati</taxon>
        <taxon>Verrucomicrobiota</taxon>
        <taxon>Terrimicrobiia</taxon>
        <taxon>Terrimicrobiales</taxon>
        <taxon>Terrimicrobiaceae</taxon>
        <taxon>Terrimicrobium</taxon>
    </lineage>
</organism>
<dbReference type="Proteomes" id="UP000076023">
    <property type="component" value="Unassembled WGS sequence"/>
</dbReference>
<dbReference type="OrthoDB" id="9837498at2"/>
<keyword evidence="4" id="KW-1185">Reference proteome</keyword>
<feature type="region of interest" description="Disordered" evidence="1">
    <location>
        <begin position="34"/>
        <end position="55"/>
    </location>
</feature>
<feature type="signal peptide" evidence="2">
    <location>
        <begin position="1"/>
        <end position="20"/>
    </location>
</feature>
<feature type="chain" id="PRO_5007524981" evidence="2">
    <location>
        <begin position="21"/>
        <end position="163"/>
    </location>
</feature>
<feature type="compositionally biased region" description="Pro residues" evidence="1">
    <location>
        <begin position="46"/>
        <end position="55"/>
    </location>
</feature>
<keyword evidence="2" id="KW-0732">Signal</keyword>
<dbReference type="AlphaFoldDB" id="A0A146GDP1"/>
<proteinExistence type="predicted"/>
<sequence length="163" mass="17359">MRILGSLVLAMALVCLPAGCSVFGKKEPKPAETAATAQTPSFLRPAPIPTPTPAPPQKFKKPLLVQVFSCFGLFDKLFPKKKGPPKAEPAQLIGTVKMVNLDDKFVLIDALVYTPGAPGDSLICISNQRETAGLHVSPLRKPPFLIADIVSGTPSVGDRVYKP</sequence>
<dbReference type="EMBL" id="BDCO01000002">
    <property type="protein sequence ID" value="GAT34824.1"/>
    <property type="molecule type" value="Genomic_DNA"/>
</dbReference>
<gene>
    <name evidence="3" type="ORF">TSACC_23258</name>
</gene>
<dbReference type="InParanoid" id="A0A146GDP1"/>
<comment type="caution">
    <text evidence="3">The sequence shown here is derived from an EMBL/GenBank/DDBJ whole genome shotgun (WGS) entry which is preliminary data.</text>
</comment>
<name>A0A146GDP1_TERSA</name>
<evidence type="ECO:0000256" key="1">
    <source>
        <dbReference type="SAM" id="MobiDB-lite"/>
    </source>
</evidence>
<evidence type="ECO:0000313" key="3">
    <source>
        <dbReference type="EMBL" id="GAT34824.1"/>
    </source>
</evidence>
<reference evidence="4" key="1">
    <citation type="journal article" date="2017" name="Genome Announc.">
        <title>Draft Genome Sequence of Terrimicrobium sacchariphilum NM-5T, a Facultative Anaerobic Soil Bacterium of the Class Spartobacteria.</title>
        <authorList>
            <person name="Qiu Y.L."/>
            <person name="Tourlousse D.M."/>
            <person name="Matsuura N."/>
            <person name="Ohashi A."/>
            <person name="Sekiguchi Y."/>
        </authorList>
    </citation>
    <scope>NUCLEOTIDE SEQUENCE [LARGE SCALE GENOMIC DNA]</scope>
    <source>
        <strain evidence="4">NM-5</strain>
    </source>
</reference>
<evidence type="ECO:0000313" key="4">
    <source>
        <dbReference type="Proteomes" id="UP000076023"/>
    </source>
</evidence>
<protein>
    <submittedName>
        <fullName evidence="3">Uncharacterized protein</fullName>
    </submittedName>
</protein>
<dbReference type="STRING" id="690879.TSACC_23258"/>